<dbReference type="Proteomes" id="UP000011086">
    <property type="component" value="Unassembled WGS sequence"/>
</dbReference>
<reference evidence="1" key="1">
    <citation type="journal article" date="2012" name="PLoS Genet.">
        <title>Comparative analysis of the genomes of two field isolates of the rice blast fungus Magnaporthe oryzae.</title>
        <authorList>
            <person name="Xue M."/>
            <person name="Yang J."/>
            <person name="Li Z."/>
            <person name="Hu S."/>
            <person name="Yao N."/>
            <person name="Dean R.A."/>
            <person name="Zhao W."/>
            <person name="Shen M."/>
            <person name="Zhang H."/>
            <person name="Li C."/>
            <person name="Liu L."/>
            <person name="Cao L."/>
            <person name="Xu X."/>
            <person name="Xing Y."/>
            <person name="Hsiang T."/>
            <person name="Zhang Z."/>
            <person name="Xu J.R."/>
            <person name="Peng Y.L."/>
        </authorList>
    </citation>
    <scope>NUCLEOTIDE SEQUENCE</scope>
    <source>
        <strain evidence="1">Y34</strain>
    </source>
</reference>
<dbReference type="AlphaFoldDB" id="A0AA97NRS3"/>
<name>A0AA97NRS3_PYRO3</name>
<gene>
    <name evidence="1" type="ORF">OOU_Y34scaffold00725g3</name>
</gene>
<accession>A0AA97NRS3</accession>
<proteinExistence type="predicted"/>
<dbReference type="EMBL" id="JH793882">
    <property type="protein sequence ID" value="ELQ35145.1"/>
    <property type="molecule type" value="Genomic_DNA"/>
</dbReference>
<organism evidence="1">
    <name type="scientific">Pyricularia oryzae (strain Y34)</name>
    <name type="common">Rice blast fungus</name>
    <name type="synonym">Magnaporthe oryzae</name>
    <dbReference type="NCBI Taxonomy" id="1143189"/>
    <lineage>
        <taxon>Eukaryota</taxon>
        <taxon>Fungi</taxon>
        <taxon>Dikarya</taxon>
        <taxon>Ascomycota</taxon>
        <taxon>Pezizomycotina</taxon>
        <taxon>Sordariomycetes</taxon>
        <taxon>Sordariomycetidae</taxon>
        <taxon>Magnaporthales</taxon>
        <taxon>Pyriculariaceae</taxon>
        <taxon>Pyricularia</taxon>
    </lineage>
</organism>
<evidence type="ECO:0000313" key="1">
    <source>
        <dbReference type="EMBL" id="ELQ35145.1"/>
    </source>
</evidence>
<protein>
    <submittedName>
        <fullName evidence="1">Uncharacterized protein</fullName>
    </submittedName>
</protein>
<sequence length="26" mass="2682">MSPSTKNIPAPVAGARAGPIHYCVIM</sequence>